<dbReference type="CDD" id="cd02440">
    <property type="entry name" value="AdoMet_MTases"/>
    <property type="match status" value="1"/>
</dbReference>
<sequence>MSAPSAWRRPRFRVRTRCRSSVTGRLVAAASPSVVTETGVTDFDEEALGAAYERGLKAEKSDDVEAAAEAYRECLRLDPADHVGATIRLAGLGLVEPPASVGHAYVSTLFDQHAETFDDILVRQLHYRVPEMVGAVLRRDGRRYANVLDLGCGTGLTGAEIEDLVDHLTGVDLSEEMVRVSDERAVYDRLFVAEAVDFLRRHEPGTVFDLIVATDVVPYLGALEPFLSGLYDRLEGGGRAIFSTETMSDEALAGRPYAVGRDQRFHHGESYLRNALLAQGFDVDHFEEIVVRLQEGKPAPGHLVMVSKPV</sequence>
<proteinExistence type="predicted"/>
<dbReference type="PANTHER" id="PTHR43861">
    <property type="entry name" value="TRANS-ACONITATE 2-METHYLTRANSFERASE-RELATED"/>
    <property type="match status" value="1"/>
</dbReference>
<feature type="domain" description="Methyltransferase type 12" evidence="2">
    <location>
        <begin position="148"/>
        <end position="239"/>
    </location>
</feature>
<dbReference type="GO" id="GO:0032259">
    <property type="term" value="P:methylation"/>
    <property type="evidence" value="ECO:0007669"/>
    <property type="project" value="UniProtKB-KW"/>
</dbReference>
<feature type="repeat" description="TPR" evidence="1">
    <location>
        <begin position="48"/>
        <end position="81"/>
    </location>
</feature>
<dbReference type="InterPro" id="IPR013217">
    <property type="entry name" value="Methyltransf_12"/>
</dbReference>
<dbReference type="SUPFAM" id="SSF53335">
    <property type="entry name" value="S-adenosyl-L-methionine-dependent methyltransferases"/>
    <property type="match status" value="1"/>
</dbReference>
<gene>
    <name evidence="3" type="ORF">DYI37_00855</name>
</gene>
<dbReference type="AlphaFoldDB" id="A0A371XA01"/>
<dbReference type="Gene3D" id="3.40.50.150">
    <property type="entry name" value="Vaccinia Virus protein VP39"/>
    <property type="match status" value="1"/>
</dbReference>
<evidence type="ECO:0000256" key="1">
    <source>
        <dbReference type="PROSITE-ProRule" id="PRU00339"/>
    </source>
</evidence>
<name>A0A371XA01_9HYPH</name>
<dbReference type="Pfam" id="PF08242">
    <property type="entry name" value="Methyltransf_12"/>
    <property type="match status" value="1"/>
</dbReference>
<dbReference type="GO" id="GO:0008168">
    <property type="term" value="F:methyltransferase activity"/>
    <property type="evidence" value="ECO:0007669"/>
    <property type="project" value="UniProtKB-KW"/>
</dbReference>
<keyword evidence="3" id="KW-0489">Methyltransferase</keyword>
<dbReference type="PROSITE" id="PS50005">
    <property type="entry name" value="TPR"/>
    <property type="match status" value="1"/>
</dbReference>
<dbReference type="EMBL" id="QURL01000001">
    <property type="protein sequence ID" value="RFC66055.1"/>
    <property type="molecule type" value="Genomic_DNA"/>
</dbReference>
<reference evidence="3 4" key="1">
    <citation type="submission" date="2018-08" db="EMBL/GenBank/DDBJ databases">
        <title>Fulvimarina sp. 85, whole genome shotgun sequence.</title>
        <authorList>
            <person name="Tuo L."/>
        </authorList>
    </citation>
    <scope>NUCLEOTIDE SEQUENCE [LARGE SCALE GENOMIC DNA]</scope>
    <source>
        <strain evidence="3 4">85</strain>
    </source>
</reference>
<comment type="caution">
    <text evidence="3">The sequence shown here is derived from an EMBL/GenBank/DDBJ whole genome shotgun (WGS) entry which is preliminary data.</text>
</comment>
<dbReference type="PANTHER" id="PTHR43861:SF1">
    <property type="entry name" value="TRANS-ACONITATE 2-METHYLTRANSFERASE"/>
    <property type="match status" value="1"/>
</dbReference>
<accession>A0A371XA01</accession>
<dbReference type="InterPro" id="IPR019734">
    <property type="entry name" value="TPR_rpt"/>
</dbReference>
<organism evidence="3 4">
    <name type="scientific">Fulvimarina endophytica</name>
    <dbReference type="NCBI Taxonomy" id="2293836"/>
    <lineage>
        <taxon>Bacteria</taxon>
        <taxon>Pseudomonadati</taxon>
        <taxon>Pseudomonadota</taxon>
        <taxon>Alphaproteobacteria</taxon>
        <taxon>Hyphomicrobiales</taxon>
        <taxon>Aurantimonadaceae</taxon>
        <taxon>Fulvimarina</taxon>
    </lineage>
</organism>
<evidence type="ECO:0000313" key="4">
    <source>
        <dbReference type="Proteomes" id="UP000264310"/>
    </source>
</evidence>
<evidence type="ECO:0000259" key="2">
    <source>
        <dbReference type="Pfam" id="PF08242"/>
    </source>
</evidence>
<dbReference type="InterPro" id="IPR029063">
    <property type="entry name" value="SAM-dependent_MTases_sf"/>
</dbReference>
<dbReference type="OrthoDB" id="465636at2"/>
<keyword evidence="1" id="KW-0802">TPR repeat</keyword>
<keyword evidence="4" id="KW-1185">Reference proteome</keyword>
<dbReference type="Proteomes" id="UP000264310">
    <property type="component" value="Unassembled WGS sequence"/>
</dbReference>
<keyword evidence="3" id="KW-0808">Transferase</keyword>
<evidence type="ECO:0000313" key="3">
    <source>
        <dbReference type="EMBL" id="RFC66055.1"/>
    </source>
</evidence>
<protein>
    <submittedName>
        <fullName evidence="3">Methyltransferase domain-containing protein</fullName>
    </submittedName>
</protein>